<dbReference type="GO" id="GO:0006281">
    <property type="term" value="P:DNA repair"/>
    <property type="evidence" value="ECO:0007669"/>
    <property type="project" value="UniProtKB-KW"/>
</dbReference>
<dbReference type="InterPro" id="IPR006166">
    <property type="entry name" value="ERCC4_domain"/>
</dbReference>
<keyword evidence="2" id="KW-0255">Endonuclease</keyword>
<proteinExistence type="predicted"/>
<evidence type="ECO:0000256" key="3">
    <source>
        <dbReference type="ARBA" id="ARBA00022763"/>
    </source>
</evidence>
<evidence type="ECO:0000256" key="4">
    <source>
        <dbReference type="ARBA" id="ARBA00022801"/>
    </source>
</evidence>
<dbReference type="AlphaFoldDB" id="A0ABD4Z4X6"/>
<dbReference type="GO" id="GO:0004519">
    <property type="term" value="F:endonuclease activity"/>
    <property type="evidence" value="ECO:0007669"/>
    <property type="project" value="UniProtKB-KW"/>
</dbReference>
<dbReference type="Gene3D" id="1.10.150.20">
    <property type="entry name" value="5' to 3' exonuclease, C-terminal subdomain"/>
    <property type="match status" value="1"/>
</dbReference>
<evidence type="ECO:0000256" key="2">
    <source>
        <dbReference type="ARBA" id="ARBA00022759"/>
    </source>
</evidence>
<feature type="domain" description="Helix-hairpin-helix DNA-binding motif class 1" evidence="7">
    <location>
        <begin position="192"/>
        <end position="211"/>
    </location>
</feature>
<dbReference type="InterPro" id="IPR011335">
    <property type="entry name" value="Restrct_endonuc-II-like"/>
</dbReference>
<gene>
    <name evidence="9" type="ORF">QPL79_02630</name>
</gene>
<dbReference type="SMART" id="SM00891">
    <property type="entry name" value="ERCC4"/>
    <property type="match status" value="1"/>
</dbReference>
<dbReference type="RefSeq" id="WP_285273227.1">
    <property type="nucleotide sequence ID" value="NZ_JASNVW010000001.1"/>
</dbReference>
<evidence type="ECO:0000256" key="5">
    <source>
        <dbReference type="ARBA" id="ARBA00023125"/>
    </source>
</evidence>
<sequence length="241" mass="27183">MVIVYIDERERNSKVPQILISKGVTIIFKLLNVGDYIISNKVGIERKTASDFIKSLVDGRLFDQASRLVNEYEKAVIIIEGSLKEAARFSNVRRSAILGAYITLALDIGVITLNSRDEEETAEIIKRIAMRTEKLGNVAIATKRPMQKPSSSEVSEWQLYILQAFPHIGPKTAVRILEKFGSIHNFCTASLSELAKIEGLGEKKASEIYQIIHAIYKDFKELKKDKSKSIMDYFSQNHSKS</sequence>
<evidence type="ECO:0000259" key="8">
    <source>
        <dbReference type="SMART" id="SM00891"/>
    </source>
</evidence>
<dbReference type="SUPFAM" id="SSF47781">
    <property type="entry name" value="RuvA domain 2-like"/>
    <property type="match status" value="1"/>
</dbReference>
<evidence type="ECO:0000313" key="9">
    <source>
        <dbReference type="EMBL" id="MDK6028259.1"/>
    </source>
</evidence>
<dbReference type="Gene3D" id="3.40.50.10130">
    <property type="match status" value="1"/>
</dbReference>
<dbReference type="CDD" id="cd20075">
    <property type="entry name" value="XPF_nuclease_XPF_arch"/>
    <property type="match status" value="1"/>
</dbReference>
<evidence type="ECO:0000313" key="10">
    <source>
        <dbReference type="Proteomes" id="UP001529235"/>
    </source>
</evidence>
<dbReference type="SMART" id="SM00278">
    <property type="entry name" value="HhH1"/>
    <property type="match status" value="2"/>
</dbReference>
<evidence type="ECO:0000256" key="1">
    <source>
        <dbReference type="ARBA" id="ARBA00022722"/>
    </source>
</evidence>
<dbReference type="PANTHER" id="PTHR10150:SF0">
    <property type="entry name" value="DNA REPAIR ENDONUCLEASE XPF"/>
    <property type="match status" value="1"/>
</dbReference>
<dbReference type="Pfam" id="PF14520">
    <property type="entry name" value="HHH_5"/>
    <property type="match status" value="1"/>
</dbReference>
<feature type="domain" description="Helix-hairpin-helix DNA-binding motif class 1" evidence="7">
    <location>
        <begin position="160"/>
        <end position="179"/>
    </location>
</feature>
<dbReference type="GO" id="GO:0016787">
    <property type="term" value="F:hydrolase activity"/>
    <property type="evidence" value="ECO:0007669"/>
    <property type="project" value="UniProtKB-KW"/>
</dbReference>
<dbReference type="SUPFAM" id="SSF52980">
    <property type="entry name" value="Restriction endonuclease-like"/>
    <property type="match status" value="1"/>
</dbReference>
<dbReference type="EMBL" id="JASNVW010000001">
    <property type="protein sequence ID" value="MDK6028259.1"/>
    <property type="molecule type" value="Genomic_DNA"/>
</dbReference>
<evidence type="ECO:0000259" key="7">
    <source>
        <dbReference type="SMART" id="SM00278"/>
    </source>
</evidence>
<keyword evidence="6" id="KW-0234">DNA repair</keyword>
<dbReference type="InterPro" id="IPR010994">
    <property type="entry name" value="RuvA_2-like"/>
</dbReference>
<evidence type="ECO:0000256" key="6">
    <source>
        <dbReference type="ARBA" id="ARBA00023204"/>
    </source>
</evidence>
<protein>
    <submittedName>
        <fullName evidence="9">ERCC4 domain-containing protein</fullName>
    </submittedName>
</protein>
<dbReference type="Pfam" id="PF02732">
    <property type="entry name" value="ERCC4"/>
    <property type="match status" value="1"/>
</dbReference>
<keyword evidence="5" id="KW-0238">DNA-binding</keyword>
<dbReference type="GO" id="GO:0003677">
    <property type="term" value="F:DNA binding"/>
    <property type="evidence" value="ECO:0007669"/>
    <property type="project" value="UniProtKB-KW"/>
</dbReference>
<keyword evidence="4" id="KW-0378">Hydrolase</keyword>
<comment type="caution">
    <text evidence="9">The sequence shown here is derived from an EMBL/GenBank/DDBJ whole genome shotgun (WGS) entry which is preliminary data.</text>
</comment>
<keyword evidence="3" id="KW-0227">DNA damage</keyword>
<name>A0ABD4Z4X6_9CREN</name>
<feature type="domain" description="ERCC4" evidence="8">
    <location>
        <begin position="3"/>
        <end position="83"/>
    </location>
</feature>
<accession>A0ABD4Z4X6</accession>
<keyword evidence="10" id="KW-1185">Reference proteome</keyword>
<dbReference type="PANTHER" id="PTHR10150">
    <property type="entry name" value="DNA REPAIR ENDONUCLEASE XPF"/>
    <property type="match status" value="1"/>
</dbReference>
<dbReference type="Proteomes" id="UP001529235">
    <property type="component" value="Unassembled WGS sequence"/>
</dbReference>
<organism evidence="9 10">
    <name type="scientific">Ignisphaera cupida</name>
    <dbReference type="NCBI Taxonomy" id="3050454"/>
    <lineage>
        <taxon>Archaea</taxon>
        <taxon>Thermoproteota</taxon>
        <taxon>Thermoprotei</taxon>
        <taxon>Desulfurococcales</taxon>
        <taxon>Desulfurococcaceae</taxon>
        <taxon>Ignisphaera</taxon>
    </lineage>
</organism>
<dbReference type="InterPro" id="IPR003583">
    <property type="entry name" value="Hlx-hairpin-Hlx_DNA-bd_motif"/>
</dbReference>
<keyword evidence="1" id="KW-0540">Nuclease</keyword>
<reference evidence="9 10" key="1">
    <citation type="submission" date="2023-05" db="EMBL/GenBank/DDBJ databases">
        <title>A new hyperthermophilic archaea 'Ignisphaera cupida' sp. nov. and description of the family 'Ignisphaeraceae' fam. nov.</title>
        <authorList>
            <person name="Podosokorskaya O.A."/>
            <person name="Elcheninov A.G."/>
            <person name="Klukina A."/>
            <person name="Merkel A.Y."/>
        </authorList>
    </citation>
    <scope>NUCLEOTIDE SEQUENCE [LARGE SCALE GENOMIC DNA]</scope>
    <source>
        <strain evidence="9 10">4213-co</strain>
    </source>
</reference>